<evidence type="ECO:0000313" key="2">
    <source>
        <dbReference type="EMBL" id="MBO8452074.1"/>
    </source>
</evidence>
<evidence type="ECO:0000313" key="3">
    <source>
        <dbReference type="Proteomes" id="UP000823661"/>
    </source>
</evidence>
<dbReference type="InterPro" id="IPR011990">
    <property type="entry name" value="TPR-like_helical_dom_sf"/>
</dbReference>
<evidence type="ECO:0000256" key="1">
    <source>
        <dbReference type="SAM" id="SignalP"/>
    </source>
</evidence>
<reference evidence="2" key="2">
    <citation type="journal article" date="2021" name="PeerJ">
        <title>Extensive microbial diversity within the chicken gut microbiome revealed by metagenomics and culture.</title>
        <authorList>
            <person name="Gilroy R."/>
            <person name="Ravi A."/>
            <person name="Getino M."/>
            <person name="Pursley I."/>
            <person name="Horton D.L."/>
            <person name="Alikhan N.F."/>
            <person name="Baker D."/>
            <person name="Gharbi K."/>
            <person name="Hall N."/>
            <person name="Watson M."/>
            <person name="Adriaenssens E.M."/>
            <person name="Foster-Nyarko E."/>
            <person name="Jarju S."/>
            <person name="Secka A."/>
            <person name="Antonio M."/>
            <person name="Oren A."/>
            <person name="Chaudhuri R.R."/>
            <person name="La Ragione R."/>
            <person name="Hildebrand F."/>
            <person name="Pallen M.J."/>
        </authorList>
    </citation>
    <scope>NUCLEOTIDE SEQUENCE</scope>
    <source>
        <strain evidence="2">B1-20833</strain>
    </source>
</reference>
<dbReference type="PROSITE" id="PS51257">
    <property type="entry name" value="PROKAR_LIPOPROTEIN"/>
    <property type="match status" value="1"/>
</dbReference>
<feature type="chain" id="PRO_5038889101" evidence="1">
    <location>
        <begin position="26"/>
        <end position="498"/>
    </location>
</feature>
<comment type="caution">
    <text evidence="2">The sequence shown here is derived from an EMBL/GenBank/DDBJ whole genome shotgun (WGS) entry which is preliminary data.</text>
</comment>
<organism evidence="2 3">
    <name type="scientific">Candidatus Cryptobacteroides intestinavium</name>
    <dbReference type="NCBI Taxonomy" id="2840766"/>
    <lineage>
        <taxon>Bacteria</taxon>
        <taxon>Pseudomonadati</taxon>
        <taxon>Bacteroidota</taxon>
        <taxon>Bacteroidia</taxon>
        <taxon>Bacteroidales</taxon>
        <taxon>Candidatus Cryptobacteroides</taxon>
    </lineage>
</organism>
<sequence length="498" mass="55043">MATTRTIIILAAAFLSVSCSGLRQAARTEAQVAICCTADADYTGEGKVNIDIEVSVPEDFRNHNTGIVVVPELVSEDGHERVPLTECIAEGALHNTFNGRKYIYEPGLTDSVAVRKAYMRRGATLLESVTAVRLEDWMKESRISVNVYADAYCRKVLLSSETFPLSVIDPNSFADLEFRERYYYVWEDGTSAGERYFPLADGFLFSLDSYSVDDENIRTSLGEYVSGVLSMDNLSDYSVSVTVSNSPEGSLGYNRDLGRDRLQAAKDLLSDAGIDTAKCSFTVVEENWDGVRKAVSESFSRNRLEILSILDSIADPDERENAIRDRYYSEWRELRKNVYPALRYCRIEIVGDLLPDSFCLAGDDSGPDACGLNISMLEKVKSGDFTGAADAADMIPNSGIPEKILYNKAMVYLKTGREEEAGALLRRCTGIPEARYNLAVLYIMSHNYAGAEPLLEDCDCINRAVVKAALGKDDEARDILVLLPDSAARDGLTDMLEQ</sequence>
<keyword evidence="1" id="KW-0732">Signal</keyword>
<proteinExistence type="predicted"/>
<accession>A0A9D9ER31</accession>
<reference evidence="2" key="1">
    <citation type="submission" date="2020-10" db="EMBL/GenBank/DDBJ databases">
        <authorList>
            <person name="Gilroy R."/>
        </authorList>
    </citation>
    <scope>NUCLEOTIDE SEQUENCE</scope>
    <source>
        <strain evidence="2">B1-20833</strain>
    </source>
</reference>
<name>A0A9D9ER31_9BACT</name>
<dbReference type="Proteomes" id="UP000823661">
    <property type="component" value="Unassembled WGS sequence"/>
</dbReference>
<dbReference type="AlphaFoldDB" id="A0A9D9ER31"/>
<protein>
    <submittedName>
        <fullName evidence="2">Tetratricopeptide repeat protein</fullName>
    </submittedName>
</protein>
<dbReference type="EMBL" id="JADIMI010000040">
    <property type="protein sequence ID" value="MBO8452074.1"/>
    <property type="molecule type" value="Genomic_DNA"/>
</dbReference>
<feature type="signal peptide" evidence="1">
    <location>
        <begin position="1"/>
        <end position="25"/>
    </location>
</feature>
<gene>
    <name evidence="2" type="ORF">IAC06_04215</name>
</gene>
<dbReference type="SUPFAM" id="SSF48452">
    <property type="entry name" value="TPR-like"/>
    <property type="match status" value="1"/>
</dbReference>
<dbReference type="Gene3D" id="1.25.40.10">
    <property type="entry name" value="Tetratricopeptide repeat domain"/>
    <property type="match status" value="1"/>
</dbReference>